<dbReference type="Pfam" id="PF03171">
    <property type="entry name" value="2OG-FeII_Oxy"/>
    <property type="match status" value="1"/>
</dbReference>
<dbReference type="PRINTS" id="PR00682">
    <property type="entry name" value="IPNSYNTHASE"/>
</dbReference>
<reference evidence="6" key="1">
    <citation type="journal article" date="2019" name="Int. J. Syst. Evol. Microbiol.">
        <title>The Global Catalogue of Microorganisms (GCM) 10K type strain sequencing project: providing services to taxonomists for standard genome sequencing and annotation.</title>
        <authorList>
            <consortium name="The Broad Institute Genomics Platform"/>
            <consortium name="The Broad Institute Genome Sequencing Center for Infectious Disease"/>
            <person name="Wu L."/>
            <person name="Ma J."/>
        </authorList>
    </citation>
    <scope>NUCLEOTIDE SEQUENCE [LARGE SCALE GENOMIC DNA]</scope>
    <source>
        <strain evidence="6">JCM 9091</strain>
    </source>
</reference>
<dbReference type="InterPro" id="IPR027443">
    <property type="entry name" value="IPNS-like_sf"/>
</dbReference>
<feature type="domain" description="Fe2OG dioxygenase" evidence="4">
    <location>
        <begin position="190"/>
        <end position="302"/>
    </location>
</feature>
<keyword evidence="2" id="KW-0045">Antibiotic biosynthesis</keyword>
<accession>A0ABP6LQB4</accession>
<comment type="similarity">
    <text evidence="3">Belongs to the iron/ascorbate-dependent oxidoreductase family.</text>
</comment>
<evidence type="ECO:0000256" key="3">
    <source>
        <dbReference type="RuleBase" id="RU003682"/>
    </source>
</evidence>
<keyword evidence="3" id="KW-0408">Iron</keyword>
<dbReference type="PANTHER" id="PTHR47990">
    <property type="entry name" value="2-OXOGLUTARATE (2OG) AND FE(II)-DEPENDENT OXYGENASE SUPERFAMILY PROTEIN-RELATED"/>
    <property type="match status" value="1"/>
</dbReference>
<dbReference type="SUPFAM" id="SSF51197">
    <property type="entry name" value="Clavaminate synthase-like"/>
    <property type="match status" value="1"/>
</dbReference>
<dbReference type="InterPro" id="IPR050231">
    <property type="entry name" value="Iron_ascorbate_oxido_reductase"/>
</dbReference>
<dbReference type="InterPro" id="IPR026992">
    <property type="entry name" value="DIOX_N"/>
</dbReference>
<evidence type="ECO:0000256" key="1">
    <source>
        <dbReference type="ARBA" id="ARBA00004792"/>
    </source>
</evidence>
<protein>
    <submittedName>
        <fullName evidence="5">Oxidoreductase</fullName>
    </submittedName>
</protein>
<dbReference type="Gene3D" id="2.60.120.330">
    <property type="entry name" value="B-lactam Antibiotic, Isopenicillin N Synthase, Chain"/>
    <property type="match status" value="1"/>
</dbReference>
<dbReference type="Proteomes" id="UP001501532">
    <property type="component" value="Unassembled WGS sequence"/>
</dbReference>
<comment type="pathway">
    <text evidence="1">Antibiotic biosynthesis.</text>
</comment>
<dbReference type="EMBL" id="BAAAUF010000041">
    <property type="protein sequence ID" value="GAA3055636.1"/>
    <property type="molecule type" value="Genomic_DNA"/>
</dbReference>
<dbReference type="Pfam" id="PF14226">
    <property type="entry name" value="DIOX_N"/>
    <property type="match status" value="1"/>
</dbReference>
<keyword evidence="3" id="KW-0479">Metal-binding</keyword>
<gene>
    <name evidence="5" type="ORF">GCM10010448_43830</name>
</gene>
<evidence type="ECO:0000256" key="2">
    <source>
        <dbReference type="ARBA" id="ARBA00023194"/>
    </source>
</evidence>
<evidence type="ECO:0000313" key="6">
    <source>
        <dbReference type="Proteomes" id="UP001501532"/>
    </source>
</evidence>
<dbReference type="PROSITE" id="PS51471">
    <property type="entry name" value="FE2OG_OXY"/>
    <property type="match status" value="1"/>
</dbReference>
<proteinExistence type="inferred from homology"/>
<organism evidence="5 6">
    <name type="scientific">Streptomyces glomeratus</name>
    <dbReference type="NCBI Taxonomy" id="284452"/>
    <lineage>
        <taxon>Bacteria</taxon>
        <taxon>Bacillati</taxon>
        <taxon>Actinomycetota</taxon>
        <taxon>Actinomycetes</taxon>
        <taxon>Kitasatosporales</taxon>
        <taxon>Streptomycetaceae</taxon>
        <taxon>Streptomyces</taxon>
    </lineage>
</organism>
<keyword evidence="6" id="KW-1185">Reference proteome</keyword>
<sequence length="341" mass="38028">MSDNTHGTAFKEVPVIGIGPLVTPDPDPEELRLTVERIGEACRDVGFFYITGHGISDADSRALFDAARDFFALPLEEKMKIRLGITEQFRGYVPLGGEVTAGKTDWHECLDLQPQSGRQASTIAAAAAARRADLHPLDDPGQWPPALPSFRETVMRAWDQLYGLSARIAAGMALSLGLDEHYFAPFHGVELSDLRMVHYPPYNETIGRTAPDKLSMDEVDHGFGAHVDYGFLAVLQQDEVGGLEVRNAEGDWIPAPHIPGTFLVNIGQMMQRWTNDRYRATWHRVQLPGAVDRYSIPFFFEPAYDAVITPLDVCCDDDNPPRYEPCRFGPYVVELFSKAYD</sequence>
<evidence type="ECO:0000313" key="5">
    <source>
        <dbReference type="EMBL" id="GAA3055636.1"/>
    </source>
</evidence>
<keyword evidence="3" id="KW-0560">Oxidoreductase</keyword>
<comment type="caution">
    <text evidence="5">The sequence shown here is derived from an EMBL/GenBank/DDBJ whole genome shotgun (WGS) entry which is preliminary data.</text>
</comment>
<dbReference type="RefSeq" id="WP_234514921.1">
    <property type="nucleotide sequence ID" value="NZ_BAAAUF010000041.1"/>
</dbReference>
<dbReference type="InterPro" id="IPR044861">
    <property type="entry name" value="IPNS-like_FE2OG_OXY"/>
</dbReference>
<evidence type="ECO:0000259" key="4">
    <source>
        <dbReference type="PROSITE" id="PS51471"/>
    </source>
</evidence>
<name>A0ABP6LQB4_9ACTN</name>
<dbReference type="InterPro" id="IPR005123">
    <property type="entry name" value="Oxoglu/Fe-dep_dioxygenase_dom"/>
</dbReference>